<dbReference type="InterPro" id="IPR000700">
    <property type="entry name" value="PAS-assoc_C"/>
</dbReference>
<evidence type="ECO:0000259" key="1">
    <source>
        <dbReference type="PROSITE" id="PS50112"/>
    </source>
</evidence>
<dbReference type="InterPro" id="IPR000014">
    <property type="entry name" value="PAS"/>
</dbReference>
<evidence type="ECO:0000313" key="5">
    <source>
        <dbReference type="Proteomes" id="UP001595681"/>
    </source>
</evidence>
<dbReference type="Pfam" id="PF00990">
    <property type="entry name" value="GGDEF"/>
    <property type="match status" value="1"/>
</dbReference>
<sequence length="322" mass="34745">MSSQSHRQFLPISHDDNDRVLEPCNVVALDGGMAAALSLARRRFEATFQHAPIGIAHVGLDGAFLLVNPRFCAISGYDADTLIRTGFQQITHPDDLNADETLLARLNAGEIPRYSMEKRYIRADGATIWVNLTVAMVRDEGNQPEFYVAVIEDLSDLRQASFDAMHDPLTSLGNRRGFACRAKYVLAHAGQMGRSISLLFLDLDGFKQLNDNHGHAAGDACLADIGQILRGQTHAGDVVARLGGDEFLLLLSNRDAAAVAMVAEDVRRALEAYGMGISGSLGLVTAERPDPADLDRLIACADDAMRAAKRAGKNQVCAAAFA</sequence>
<evidence type="ECO:0000259" key="2">
    <source>
        <dbReference type="PROSITE" id="PS50113"/>
    </source>
</evidence>
<evidence type="ECO:0000313" key="4">
    <source>
        <dbReference type="EMBL" id="MFC3440836.1"/>
    </source>
</evidence>
<dbReference type="SMART" id="SM00267">
    <property type="entry name" value="GGDEF"/>
    <property type="match status" value="1"/>
</dbReference>
<dbReference type="SMART" id="SM00086">
    <property type="entry name" value="PAC"/>
    <property type="match status" value="1"/>
</dbReference>
<dbReference type="CDD" id="cd00130">
    <property type="entry name" value="PAS"/>
    <property type="match status" value="1"/>
</dbReference>
<dbReference type="PROSITE" id="PS50113">
    <property type="entry name" value="PAC"/>
    <property type="match status" value="1"/>
</dbReference>
<dbReference type="SUPFAM" id="SSF55073">
    <property type="entry name" value="Nucleotide cyclase"/>
    <property type="match status" value="1"/>
</dbReference>
<dbReference type="PROSITE" id="PS50887">
    <property type="entry name" value="GGDEF"/>
    <property type="match status" value="1"/>
</dbReference>
<feature type="domain" description="PAC" evidence="2">
    <location>
        <begin position="114"/>
        <end position="166"/>
    </location>
</feature>
<proteinExistence type="predicted"/>
<protein>
    <submittedName>
        <fullName evidence="4">GGDEF domain-containing protein</fullName>
    </submittedName>
</protein>
<dbReference type="InterPro" id="IPR029787">
    <property type="entry name" value="Nucleotide_cyclase"/>
</dbReference>
<dbReference type="Proteomes" id="UP001595681">
    <property type="component" value="Unassembled WGS sequence"/>
</dbReference>
<dbReference type="NCBIfam" id="TIGR00254">
    <property type="entry name" value="GGDEF"/>
    <property type="match status" value="1"/>
</dbReference>
<dbReference type="PROSITE" id="PS50112">
    <property type="entry name" value="PAS"/>
    <property type="match status" value="1"/>
</dbReference>
<name>A0ABV7NCT8_9SPHN</name>
<keyword evidence="5" id="KW-1185">Reference proteome</keyword>
<dbReference type="InterPro" id="IPR043128">
    <property type="entry name" value="Rev_trsase/Diguanyl_cyclase"/>
</dbReference>
<dbReference type="PANTHER" id="PTHR44757:SF2">
    <property type="entry name" value="BIOFILM ARCHITECTURE MAINTENANCE PROTEIN MBAA"/>
    <property type="match status" value="1"/>
</dbReference>
<dbReference type="InterPro" id="IPR035965">
    <property type="entry name" value="PAS-like_dom_sf"/>
</dbReference>
<dbReference type="SUPFAM" id="SSF55785">
    <property type="entry name" value="PYP-like sensor domain (PAS domain)"/>
    <property type="match status" value="1"/>
</dbReference>
<reference evidence="5" key="1">
    <citation type="journal article" date="2019" name="Int. J. Syst. Evol. Microbiol.">
        <title>The Global Catalogue of Microorganisms (GCM) 10K type strain sequencing project: providing services to taxonomists for standard genome sequencing and annotation.</title>
        <authorList>
            <consortium name="The Broad Institute Genomics Platform"/>
            <consortium name="The Broad Institute Genome Sequencing Center for Infectious Disease"/>
            <person name="Wu L."/>
            <person name="Ma J."/>
        </authorList>
    </citation>
    <scope>NUCLEOTIDE SEQUENCE [LARGE SCALE GENOMIC DNA]</scope>
    <source>
        <strain evidence="5">CCM 7491</strain>
    </source>
</reference>
<dbReference type="RefSeq" id="WP_380794095.1">
    <property type="nucleotide sequence ID" value="NZ_JBHRVU010000004.1"/>
</dbReference>
<dbReference type="Gene3D" id="3.30.450.20">
    <property type="entry name" value="PAS domain"/>
    <property type="match status" value="1"/>
</dbReference>
<evidence type="ECO:0000259" key="3">
    <source>
        <dbReference type="PROSITE" id="PS50887"/>
    </source>
</evidence>
<accession>A0ABV7NCT8</accession>
<comment type="caution">
    <text evidence="4">The sequence shown here is derived from an EMBL/GenBank/DDBJ whole genome shotgun (WGS) entry which is preliminary data.</text>
</comment>
<dbReference type="CDD" id="cd01949">
    <property type="entry name" value="GGDEF"/>
    <property type="match status" value="1"/>
</dbReference>
<feature type="domain" description="PAS" evidence="1">
    <location>
        <begin position="40"/>
        <end position="110"/>
    </location>
</feature>
<dbReference type="SMART" id="SM00091">
    <property type="entry name" value="PAS"/>
    <property type="match status" value="1"/>
</dbReference>
<dbReference type="Pfam" id="PF08447">
    <property type="entry name" value="PAS_3"/>
    <property type="match status" value="1"/>
</dbReference>
<dbReference type="InterPro" id="IPR000160">
    <property type="entry name" value="GGDEF_dom"/>
</dbReference>
<dbReference type="EMBL" id="JBHRVU010000004">
    <property type="protein sequence ID" value="MFC3440836.1"/>
    <property type="molecule type" value="Genomic_DNA"/>
</dbReference>
<dbReference type="InterPro" id="IPR052155">
    <property type="entry name" value="Biofilm_reg_signaling"/>
</dbReference>
<dbReference type="InterPro" id="IPR013655">
    <property type="entry name" value="PAS_fold_3"/>
</dbReference>
<feature type="domain" description="GGDEF" evidence="3">
    <location>
        <begin position="194"/>
        <end position="321"/>
    </location>
</feature>
<dbReference type="Gene3D" id="3.30.70.270">
    <property type="match status" value="1"/>
</dbReference>
<dbReference type="InterPro" id="IPR001610">
    <property type="entry name" value="PAC"/>
</dbReference>
<organism evidence="4 5">
    <name type="scientific">Sphingobium rhizovicinum</name>
    <dbReference type="NCBI Taxonomy" id="432308"/>
    <lineage>
        <taxon>Bacteria</taxon>
        <taxon>Pseudomonadati</taxon>
        <taxon>Pseudomonadota</taxon>
        <taxon>Alphaproteobacteria</taxon>
        <taxon>Sphingomonadales</taxon>
        <taxon>Sphingomonadaceae</taxon>
        <taxon>Sphingobium</taxon>
    </lineage>
</organism>
<dbReference type="PANTHER" id="PTHR44757">
    <property type="entry name" value="DIGUANYLATE CYCLASE DGCP"/>
    <property type="match status" value="1"/>
</dbReference>
<dbReference type="NCBIfam" id="TIGR00229">
    <property type="entry name" value="sensory_box"/>
    <property type="match status" value="1"/>
</dbReference>
<gene>
    <name evidence="4" type="ORF">ACFOKF_06420</name>
</gene>